<reference evidence="3 4" key="1">
    <citation type="journal article" date="2015" name="Stand. Genomic Sci.">
        <title>Genomic Encyclopedia of Bacterial and Archaeal Type Strains, Phase III: the genomes of soil and plant-associated and newly described type strains.</title>
        <authorList>
            <person name="Whitman W.B."/>
            <person name="Woyke T."/>
            <person name="Klenk H.P."/>
            <person name="Zhou Y."/>
            <person name="Lilburn T.G."/>
            <person name="Beck B.J."/>
            <person name="De Vos P."/>
            <person name="Vandamme P."/>
            <person name="Eisen J.A."/>
            <person name="Garrity G."/>
            <person name="Hugenholtz P."/>
            <person name="Kyrpides N.C."/>
        </authorList>
    </citation>
    <scope>NUCLEOTIDE SEQUENCE [LARGE SCALE GENOMIC DNA]</scope>
    <source>
        <strain evidence="3 4">RF6</strain>
    </source>
</reference>
<accession>A0A4Q7TSW9</accession>
<organism evidence="3 4">
    <name type="scientific">Leucobacter luti</name>
    <dbReference type="NCBI Taxonomy" id="340320"/>
    <lineage>
        <taxon>Bacteria</taxon>
        <taxon>Bacillati</taxon>
        <taxon>Actinomycetota</taxon>
        <taxon>Actinomycetes</taxon>
        <taxon>Micrococcales</taxon>
        <taxon>Microbacteriaceae</taxon>
        <taxon>Leucobacter</taxon>
    </lineage>
</organism>
<protein>
    <submittedName>
        <fullName evidence="3">Uncharacterized protein</fullName>
    </submittedName>
</protein>
<keyword evidence="4" id="KW-1185">Reference proteome</keyword>
<evidence type="ECO:0000256" key="2">
    <source>
        <dbReference type="SAM" id="SignalP"/>
    </source>
</evidence>
<name>A0A4Q7TSW9_9MICO</name>
<feature type="compositionally biased region" description="Low complexity" evidence="1">
    <location>
        <begin position="38"/>
        <end position="61"/>
    </location>
</feature>
<gene>
    <name evidence="3" type="ORF">EV139_2350</name>
</gene>
<feature type="region of interest" description="Disordered" evidence="1">
    <location>
        <begin position="33"/>
        <end position="61"/>
    </location>
</feature>
<proteinExistence type="predicted"/>
<evidence type="ECO:0000313" key="3">
    <source>
        <dbReference type="EMBL" id="RZT62652.1"/>
    </source>
</evidence>
<dbReference type="EMBL" id="SHKI01000006">
    <property type="protein sequence ID" value="RZT62652.1"/>
    <property type="molecule type" value="Genomic_DNA"/>
</dbReference>
<sequence length="243" mass="25486">MGERVRGRTAPLFAVLALAAGVAGLSACAPEPAPTPTPIATQTPAPTPTQTPTSTPTPTAIPWERFSDERLTQSFELPPGWTVQELGGPNDMGIVQLGVLDPTGAQRLVFMNAVQGLGGACGELPQQAIEELDACPVEIPGYVAAPDGVTELVAPRVVFRAAPVAEGALASLALADDVPPLSCMYVNLLHTSGGLTAFGTALQVDTYDPQSQWLFGSMDEARAYTQTDDYAQLVRILQSFRIA</sequence>
<feature type="chain" id="PRO_5020479333" evidence="2">
    <location>
        <begin position="30"/>
        <end position="243"/>
    </location>
</feature>
<evidence type="ECO:0000313" key="4">
    <source>
        <dbReference type="Proteomes" id="UP000291832"/>
    </source>
</evidence>
<feature type="signal peptide" evidence="2">
    <location>
        <begin position="1"/>
        <end position="29"/>
    </location>
</feature>
<comment type="caution">
    <text evidence="3">The sequence shown here is derived from an EMBL/GenBank/DDBJ whole genome shotgun (WGS) entry which is preliminary data.</text>
</comment>
<evidence type="ECO:0000256" key="1">
    <source>
        <dbReference type="SAM" id="MobiDB-lite"/>
    </source>
</evidence>
<dbReference type="PROSITE" id="PS51257">
    <property type="entry name" value="PROKAR_LIPOPROTEIN"/>
    <property type="match status" value="1"/>
</dbReference>
<dbReference type="Proteomes" id="UP000291832">
    <property type="component" value="Unassembled WGS sequence"/>
</dbReference>
<keyword evidence="2" id="KW-0732">Signal</keyword>
<dbReference type="AlphaFoldDB" id="A0A4Q7TSW9"/>